<dbReference type="InterPro" id="IPR024079">
    <property type="entry name" value="MetalloPept_cat_dom_sf"/>
</dbReference>
<dbReference type="OrthoDB" id="5862166at2759"/>
<dbReference type="EC" id="3.4.24.-" evidence="3"/>
<sequence>MFLKDPFPVGIGCDHYCSLFSPSSPSLRYCRAADPGMAQIVTTLLYIIWSSGLNPVVLSADVAKEYGDSEDGGPGISLIEKEIRERRIRQAVIERNQHGKWLNGVNYIFSANASDYLYVTDAGGYYSHVGKVGGRQTLSLESNCGYVIGRAIHEIGHALGLYHTHSRYDRDSYVTVSPDYLKNTDEFRIITKSESENYGSEYDYGSIMHL</sequence>
<proteinExistence type="predicted"/>
<dbReference type="AlphaFoldDB" id="A0A368GB17"/>
<dbReference type="Gene3D" id="3.40.390.10">
    <property type="entry name" value="Collagenase (Catalytic Domain)"/>
    <property type="match status" value="1"/>
</dbReference>
<feature type="binding site" evidence="2">
    <location>
        <position position="153"/>
    </location>
    <ligand>
        <name>Zn(2+)</name>
        <dbReference type="ChEBI" id="CHEBI:29105"/>
        <note>catalytic</note>
    </ligand>
</feature>
<evidence type="ECO:0000313" key="6">
    <source>
        <dbReference type="Proteomes" id="UP000252519"/>
    </source>
</evidence>
<evidence type="ECO:0000256" key="3">
    <source>
        <dbReference type="RuleBase" id="RU361183"/>
    </source>
</evidence>
<evidence type="ECO:0000313" key="5">
    <source>
        <dbReference type="EMBL" id="RCN40200.1"/>
    </source>
</evidence>
<dbReference type="STRING" id="29170.A0A368GB17"/>
<gene>
    <name evidence="5" type="ORF">ANCCAN_13847</name>
</gene>
<dbReference type="EMBL" id="JOJR01000297">
    <property type="protein sequence ID" value="RCN40200.1"/>
    <property type="molecule type" value="Genomic_DNA"/>
</dbReference>
<organism evidence="5 6">
    <name type="scientific">Ancylostoma caninum</name>
    <name type="common">Dog hookworm</name>
    <dbReference type="NCBI Taxonomy" id="29170"/>
    <lineage>
        <taxon>Eukaryota</taxon>
        <taxon>Metazoa</taxon>
        <taxon>Ecdysozoa</taxon>
        <taxon>Nematoda</taxon>
        <taxon>Chromadorea</taxon>
        <taxon>Rhabditida</taxon>
        <taxon>Rhabditina</taxon>
        <taxon>Rhabditomorpha</taxon>
        <taxon>Strongyloidea</taxon>
        <taxon>Ancylostomatidae</taxon>
        <taxon>Ancylostomatinae</taxon>
        <taxon>Ancylostoma</taxon>
    </lineage>
</organism>
<dbReference type="InterPro" id="IPR006026">
    <property type="entry name" value="Peptidase_Metallo"/>
</dbReference>
<comment type="caution">
    <text evidence="2">Lacks conserved residue(s) required for the propagation of feature annotation.</text>
</comment>
<dbReference type="PANTHER" id="PTHR10127">
    <property type="entry name" value="DISCOIDIN, CUB, EGF, LAMININ , AND ZINC METALLOPROTEASE DOMAIN CONTAINING"/>
    <property type="match status" value="1"/>
</dbReference>
<evidence type="ECO:0000259" key="4">
    <source>
        <dbReference type="PROSITE" id="PS51864"/>
    </source>
</evidence>
<keyword evidence="2 3" id="KW-0479">Metal-binding</keyword>
<evidence type="ECO:0000256" key="2">
    <source>
        <dbReference type="PROSITE-ProRule" id="PRU01211"/>
    </source>
</evidence>
<dbReference type="InterPro" id="IPR001506">
    <property type="entry name" value="Peptidase_M12A"/>
</dbReference>
<protein>
    <recommendedName>
        <fullName evidence="3">Metalloendopeptidase</fullName>
        <ecNumber evidence="3">3.4.24.-</ecNumber>
    </recommendedName>
</protein>
<dbReference type="GO" id="GO:0004222">
    <property type="term" value="F:metalloendopeptidase activity"/>
    <property type="evidence" value="ECO:0007669"/>
    <property type="project" value="UniProtKB-UniRule"/>
</dbReference>
<dbReference type="GO" id="GO:0006508">
    <property type="term" value="P:proteolysis"/>
    <property type="evidence" value="ECO:0007669"/>
    <property type="project" value="UniProtKB-KW"/>
</dbReference>
<comment type="caution">
    <text evidence="5">The sequence shown here is derived from an EMBL/GenBank/DDBJ whole genome shotgun (WGS) entry which is preliminary data.</text>
</comment>
<dbReference type="Proteomes" id="UP000252519">
    <property type="component" value="Unassembled WGS sequence"/>
</dbReference>
<name>A0A368GB17_ANCCA</name>
<dbReference type="PROSITE" id="PS51864">
    <property type="entry name" value="ASTACIN"/>
    <property type="match status" value="1"/>
</dbReference>
<feature type="binding site" evidence="2">
    <location>
        <position position="163"/>
    </location>
    <ligand>
        <name>Zn(2+)</name>
        <dbReference type="ChEBI" id="CHEBI:29105"/>
        <note>catalytic</note>
    </ligand>
</feature>
<reference evidence="5 6" key="1">
    <citation type="submission" date="2014-10" db="EMBL/GenBank/DDBJ databases">
        <title>Draft genome of the hookworm Ancylostoma caninum.</title>
        <authorList>
            <person name="Mitreva M."/>
        </authorList>
    </citation>
    <scope>NUCLEOTIDE SEQUENCE [LARGE SCALE GENOMIC DNA]</scope>
    <source>
        <strain evidence="5 6">Baltimore</strain>
    </source>
</reference>
<dbReference type="PRINTS" id="PR00480">
    <property type="entry name" value="ASTACIN"/>
</dbReference>
<keyword evidence="2 3" id="KW-0482">Metalloprotease</keyword>
<keyword evidence="1" id="KW-1015">Disulfide bond</keyword>
<evidence type="ECO:0000256" key="1">
    <source>
        <dbReference type="ARBA" id="ARBA00023157"/>
    </source>
</evidence>
<keyword evidence="6" id="KW-1185">Reference proteome</keyword>
<keyword evidence="2 3" id="KW-0862">Zinc</keyword>
<feature type="binding site" evidence="2">
    <location>
        <position position="157"/>
    </location>
    <ligand>
        <name>Zn(2+)</name>
        <dbReference type="ChEBI" id="CHEBI:29105"/>
        <note>catalytic</note>
    </ligand>
</feature>
<dbReference type="GO" id="GO:0008270">
    <property type="term" value="F:zinc ion binding"/>
    <property type="evidence" value="ECO:0007669"/>
    <property type="project" value="UniProtKB-UniRule"/>
</dbReference>
<dbReference type="SUPFAM" id="SSF55486">
    <property type="entry name" value="Metalloproteases ('zincins'), catalytic domain"/>
    <property type="match status" value="1"/>
</dbReference>
<feature type="active site" evidence="2">
    <location>
        <position position="154"/>
    </location>
</feature>
<accession>A0A368GB17</accession>
<keyword evidence="2 3" id="KW-0378">Hydrolase</keyword>
<comment type="cofactor">
    <cofactor evidence="2 3">
        <name>Zn(2+)</name>
        <dbReference type="ChEBI" id="CHEBI:29105"/>
    </cofactor>
    <text evidence="2 3">Binds 1 zinc ion per subunit.</text>
</comment>
<dbReference type="Pfam" id="PF01400">
    <property type="entry name" value="Astacin"/>
    <property type="match status" value="1"/>
</dbReference>
<keyword evidence="2 3" id="KW-0645">Protease</keyword>
<feature type="domain" description="Peptidase M12A" evidence="4">
    <location>
        <begin position="38"/>
        <end position="210"/>
    </location>
</feature>
<dbReference type="SMART" id="SM00235">
    <property type="entry name" value="ZnMc"/>
    <property type="match status" value="1"/>
</dbReference>
<dbReference type="PANTHER" id="PTHR10127:SF850">
    <property type="entry name" value="METALLOENDOPEPTIDASE"/>
    <property type="match status" value="1"/>
</dbReference>